<protein>
    <submittedName>
        <fullName evidence="1">Uncharacterized protein</fullName>
    </submittedName>
</protein>
<dbReference type="AlphaFoldDB" id="A0A0F7UBV4"/>
<proteinExistence type="predicted"/>
<sequence>MVYGPAYQGGLYSATPQQYTAGPYTATYINAPPQSGQYYYVVRQPETRPRKCVVRVICETLGWLASAVVCTACSAACGAASCCINGFIEDEFVPSKPQQ</sequence>
<dbReference type="EMBL" id="LN714483">
    <property type="protein sequence ID" value="CEL67333.1"/>
    <property type="molecule type" value="Genomic_DNA"/>
</dbReference>
<reference evidence="1" key="1">
    <citation type="journal article" date="2015" name="PLoS ONE">
        <title>Comprehensive Evaluation of Toxoplasma gondii VEG and Neospora caninum LIV Genomes with Tachyzoite Stage Transcriptome and Proteome Defines Novel Transcript Features.</title>
        <authorList>
            <person name="Ramaprasad A."/>
            <person name="Mourier T."/>
            <person name="Naeem R."/>
            <person name="Malas T.B."/>
            <person name="Moussa E."/>
            <person name="Panigrahi A."/>
            <person name="Vermont S.J."/>
            <person name="Otto T.D."/>
            <person name="Wastling J."/>
            <person name="Pain A."/>
        </authorList>
    </citation>
    <scope>NUCLEOTIDE SEQUENCE</scope>
    <source>
        <strain evidence="1">Liverpool</strain>
    </source>
</reference>
<organism evidence="1">
    <name type="scientific">Neospora caninum (strain Liverpool)</name>
    <dbReference type="NCBI Taxonomy" id="572307"/>
    <lineage>
        <taxon>Eukaryota</taxon>
        <taxon>Sar</taxon>
        <taxon>Alveolata</taxon>
        <taxon>Apicomplexa</taxon>
        <taxon>Conoidasida</taxon>
        <taxon>Coccidia</taxon>
        <taxon>Eucoccidiorida</taxon>
        <taxon>Eimeriorina</taxon>
        <taxon>Sarcocystidae</taxon>
        <taxon>Neospora</taxon>
    </lineage>
</organism>
<name>A0A0F7UBV4_NEOCL</name>
<accession>A0A0F7UBV4</accession>
<gene>
    <name evidence="1" type="ORF">BN1204_031345</name>
</gene>
<evidence type="ECO:0000313" key="1">
    <source>
        <dbReference type="EMBL" id="CEL67333.1"/>
    </source>
</evidence>